<reference evidence="7" key="1">
    <citation type="submission" date="2017-09" db="EMBL/GenBank/DDBJ databases">
        <title>Depth-based differentiation of microbial function through sediment-hosted aquifers and enrichment of novel symbionts in the deep terrestrial subsurface.</title>
        <authorList>
            <person name="Probst A.J."/>
            <person name="Ladd B."/>
            <person name="Jarett J.K."/>
            <person name="Geller-Mcgrath D.E."/>
            <person name="Sieber C.M.K."/>
            <person name="Emerson J.B."/>
            <person name="Anantharaman K."/>
            <person name="Thomas B.C."/>
            <person name="Malmstrom R."/>
            <person name="Stieglmeier M."/>
            <person name="Klingl A."/>
            <person name="Woyke T."/>
            <person name="Ryan C.M."/>
            <person name="Banfield J.F."/>
        </authorList>
    </citation>
    <scope>NUCLEOTIDE SEQUENCE [LARGE SCALE GENOMIC DNA]</scope>
</reference>
<dbReference type="AlphaFoldDB" id="A0A2M7S752"/>
<organism evidence="6 7">
    <name type="scientific">Candidatus Desantisbacteria bacterium CG_4_10_14_0_8_um_filter_48_22</name>
    <dbReference type="NCBI Taxonomy" id="1974543"/>
    <lineage>
        <taxon>Bacteria</taxon>
        <taxon>Candidatus Desantisiibacteriota</taxon>
    </lineage>
</organism>
<keyword evidence="2" id="KW-0479">Metal-binding</keyword>
<evidence type="ECO:0000313" key="7">
    <source>
        <dbReference type="Proteomes" id="UP000229307"/>
    </source>
</evidence>
<dbReference type="InterPro" id="IPR017850">
    <property type="entry name" value="Alkaline_phosphatase_core_sf"/>
</dbReference>
<evidence type="ECO:0000256" key="1">
    <source>
        <dbReference type="ARBA" id="ARBA00008779"/>
    </source>
</evidence>
<feature type="domain" description="Sulfatase N-terminal" evidence="5">
    <location>
        <begin position="4"/>
        <end position="278"/>
    </location>
</feature>
<evidence type="ECO:0000313" key="6">
    <source>
        <dbReference type="EMBL" id="PIZ15300.1"/>
    </source>
</evidence>
<dbReference type="GO" id="GO:0046872">
    <property type="term" value="F:metal ion binding"/>
    <property type="evidence" value="ECO:0007669"/>
    <property type="project" value="UniProtKB-KW"/>
</dbReference>
<dbReference type="InterPro" id="IPR024607">
    <property type="entry name" value="Sulfatase_CS"/>
</dbReference>
<protein>
    <recommendedName>
        <fullName evidence="5">Sulfatase N-terminal domain-containing protein</fullName>
    </recommendedName>
</protein>
<dbReference type="Pfam" id="PF00884">
    <property type="entry name" value="Sulfatase"/>
    <property type="match status" value="1"/>
</dbReference>
<sequence length="418" mass="46842">MKKPNVILVTSHDTGTHFGCCGDRSVKTPNIDRIASQGALFTDNFCTTPLCSPSRGSIITGRYPVSNGLMGLVNRGWDMPDTERSLPHYLEDAGYSTYLFGFQHERTDPAKSGYENIARTNGVLCREVIDAAAQFVSERKDKKPFFAAIGFFETHLPFNNTRYKGADPEKVWVPPYLVDCPEIRSEVAKFHGLVREVDDNAGKLADAVKKAGLEENTVFIYTVDHGIGFPGAKSTLYDPGIKTAFMVKWPAVIPEGTVISRLTSNIDLLPTLLDLLDIPADRSIQGRSLVPLFNCHCDPDAVSGEAIYAQKDWHDCYDPKRCVRTREFKYIRNFEKGPMLVLPEDILNSPAAKHVHERFKGQRPAEELYDLKKDPDEFNNVAQDPGYAQAKKQLRASLDSWMLENNDYLRGMIVTSNK</sequence>
<name>A0A2M7S752_9BACT</name>
<dbReference type="InterPro" id="IPR050738">
    <property type="entry name" value="Sulfatase"/>
</dbReference>
<evidence type="ECO:0000259" key="5">
    <source>
        <dbReference type="Pfam" id="PF00884"/>
    </source>
</evidence>
<evidence type="ECO:0000256" key="2">
    <source>
        <dbReference type="ARBA" id="ARBA00022723"/>
    </source>
</evidence>
<dbReference type="PROSITE" id="PS00523">
    <property type="entry name" value="SULFATASE_1"/>
    <property type="match status" value="1"/>
</dbReference>
<dbReference type="Gene3D" id="3.40.720.10">
    <property type="entry name" value="Alkaline Phosphatase, subunit A"/>
    <property type="match status" value="1"/>
</dbReference>
<keyword evidence="4" id="KW-0106">Calcium</keyword>
<dbReference type="GO" id="GO:0004065">
    <property type="term" value="F:arylsulfatase activity"/>
    <property type="evidence" value="ECO:0007669"/>
    <property type="project" value="TreeGrafter"/>
</dbReference>
<gene>
    <name evidence="6" type="ORF">COY52_10085</name>
</gene>
<proteinExistence type="inferred from homology"/>
<dbReference type="CDD" id="cd16027">
    <property type="entry name" value="SGSH"/>
    <property type="match status" value="1"/>
</dbReference>
<keyword evidence="3" id="KW-0378">Hydrolase</keyword>
<comment type="similarity">
    <text evidence="1">Belongs to the sulfatase family.</text>
</comment>
<evidence type="ECO:0000256" key="3">
    <source>
        <dbReference type="ARBA" id="ARBA00022801"/>
    </source>
</evidence>
<dbReference type="PANTHER" id="PTHR42693">
    <property type="entry name" value="ARYLSULFATASE FAMILY MEMBER"/>
    <property type="match status" value="1"/>
</dbReference>
<dbReference type="PANTHER" id="PTHR42693:SF53">
    <property type="entry name" value="ENDO-4-O-SULFATASE"/>
    <property type="match status" value="1"/>
</dbReference>
<dbReference type="EMBL" id="PFMR01000271">
    <property type="protein sequence ID" value="PIZ15300.1"/>
    <property type="molecule type" value="Genomic_DNA"/>
</dbReference>
<dbReference type="SUPFAM" id="SSF53649">
    <property type="entry name" value="Alkaline phosphatase-like"/>
    <property type="match status" value="1"/>
</dbReference>
<comment type="caution">
    <text evidence="6">The sequence shown here is derived from an EMBL/GenBank/DDBJ whole genome shotgun (WGS) entry which is preliminary data.</text>
</comment>
<dbReference type="InterPro" id="IPR000917">
    <property type="entry name" value="Sulfatase_N"/>
</dbReference>
<evidence type="ECO:0000256" key="4">
    <source>
        <dbReference type="ARBA" id="ARBA00022837"/>
    </source>
</evidence>
<accession>A0A2M7S752</accession>
<dbReference type="Proteomes" id="UP000229307">
    <property type="component" value="Unassembled WGS sequence"/>
</dbReference>